<dbReference type="PROSITE" id="PS00678">
    <property type="entry name" value="WD_REPEATS_1"/>
    <property type="match status" value="2"/>
</dbReference>
<dbReference type="SUPFAM" id="SSF50978">
    <property type="entry name" value="WD40 repeat-like"/>
    <property type="match status" value="1"/>
</dbReference>
<dbReference type="InterPro" id="IPR019775">
    <property type="entry name" value="WD40_repeat_CS"/>
</dbReference>
<organism evidence="5 6">
    <name type="scientific">Dissostichus eleginoides</name>
    <name type="common">Patagonian toothfish</name>
    <name type="synonym">Dissostichus amissus</name>
    <dbReference type="NCBI Taxonomy" id="100907"/>
    <lineage>
        <taxon>Eukaryota</taxon>
        <taxon>Metazoa</taxon>
        <taxon>Chordata</taxon>
        <taxon>Craniata</taxon>
        <taxon>Vertebrata</taxon>
        <taxon>Euteleostomi</taxon>
        <taxon>Actinopterygii</taxon>
        <taxon>Neopterygii</taxon>
        <taxon>Teleostei</taxon>
        <taxon>Neoteleostei</taxon>
        <taxon>Acanthomorphata</taxon>
        <taxon>Eupercaria</taxon>
        <taxon>Perciformes</taxon>
        <taxon>Notothenioidei</taxon>
        <taxon>Nototheniidae</taxon>
        <taxon>Dissostichus</taxon>
    </lineage>
</organism>
<dbReference type="Pfam" id="PF00400">
    <property type="entry name" value="WD40"/>
    <property type="match status" value="4"/>
</dbReference>
<feature type="repeat" description="WD" evidence="3">
    <location>
        <begin position="217"/>
        <end position="238"/>
    </location>
</feature>
<dbReference type="GO" id="GO:1990234">
    <property type="term" value="C:transferase complex"/>
    <property type="evidence" value="ECO:0007669"/>
    <property type="project" value="UniProtKB-ARBA"/>
</dbReference>
<dbReference type="PRINTS" id="PR00320">
    <property type="entry name" value="GPROTEINBRPT"/>
</dbReference>
<dbReference type="SMART" id="SM00320">
    <property type="entry name" value="WD40"/>
    <property type="match status" value="5"/>
</dbReference>
<dbReference type="Gene3D" id="2.130.10.10">
    <property type="entry name" value="YVTN repeat-like/Quinoprotein amine dehydrogenase"/>
    <property type="match status" value="1"/>
</dbReference>
<name>A0AAD9B543_DISEL</name>
<dbReference type="PANTHER" id="PTHR22847:SF637">
    <property type="entry name" value="WD REPEAT DOMAIN 5B"/>
    <property type="match status" value="1"/>
</dbReference>
<dbReference type="PROSITE" id="PS50082">
    <property type="entry name" value="WD_REPEATS_2"/>
    <property type="match status" value="2"/>
</dbReference>
<protein>
    <submittedName>
        <fullName evidence="5">F-box/WD repeat-containing protein 9</fullName>
    </submittedName>
</protein>
<accession>A0AAD9B543</accession>
<evidence type="ECO:0000256" key="4">
    <source>
        <dbReference type="SAM" id="MobiDB-lite"/>
    </source>
</evidence>
<feature type="region of interest" description="Disordered" evidence="4">
    <location>
        <begin position="1"/>
        <end position="55"/>
    </location>
</feature>
<dbReference type="InterPro" id="IPR015943">
    <property type="entry name" value="WD40/YVTN_repeat-like_dom_sf"/>
</dbReference>
<reference evidence="5" key="1">
    <citation type="submission" date="2023-04" db="EMBL/GenBank/DDBJ databases">
        <title>Chromosome-level genome of Chaenocephalus aceratus.</title>
        <authorList>
            <person name="Park H."/>
        </authorList>
    </citation>
    <scope>NUCLEOTIDE SEQUENCE</scope>
    <source>
        <strain evidence="5">DE</strain>
        <tissue evidence="5">Muscle</tissue>
    </source>
</reference>
<evidence type="ECO:0000313" key="6">
    <source>
        <dbReference type="Proteomes" id="UP001228049"/>
    </source>
</evidence>
<dbReference type="Proteomes" id="UP001228049">
    <property type="component" value="Unassembled WGS sequence"/>
</dbReference>
<proteinExistence type="predicted"/>
<dbReference type="InterPro" id="IPR036322">
    <property type="entry name" value="WD40_repeat_dom_sf"/>
</dbReference>
<feature type="compositionally biased region" description="Polar residues" evidence="4">
    <location>
        <begin position="40"/>
        <end position="50"/>
    </location>
</feature>
<evidence type="ECO:0000256" key="1">
    <source>
        <dbReference type="ARBA" id="ARBA00022574"/>
    </source>
</evidence>
<dbReference type="PANTHER" id="PTHR22847">
    <property type="entry name" value="WD40 REPEAT PROTEIN"/>
    <property type="match status" value="1"/>
</dbReference>
<dbReference type="InterPro" id="IPR001680">
    <property type="entry name" value="WD40_rpt"/>
</dbReference>
<gene>
    <name evidence="5" type="ORF">KUDE01_002761</name>
</gene>
<dbReference type="AlphaFoldDB" id="A0AAD9B543"/>
<keyword evidence="6" id="KW-1185">Reference proteome</keyword>
<keyword evidence="1 3" id="KW-0853">WD repeat</keyword>
<keyword evidence="2" id="KW-0677">Repeat</keyword>
<dbReference type="PROSITE" id="PS50294">
    <property type="entry name" value="WD_REPEATS_REGION"/>
    <property type="match status" value="1"/>
</dbReference>
<sequence length="429" mass="45789">MSEARVTVCDSESGPGPDPLTSPSSEASGPDLKGLVPASPRSSTDVSPSPSAEVCHTLGNVGKDTTAWQLRARRLIGSQAVFPVGPREDFDWPSACLEIEQLITCWTGQGMEVAMEGEEDEIQPIVGGDQLERLREELEERLDDDAGALMVEERNHRMVFNDIDALGGAPNRMENLADPRDLEVRAHLQLECTTLPTCHIAQVNSVLLLGGEGAVCATGSRDMNVKLWDLKAGSLLHTLGARGEFSTHQGWVWCLASQGPLLASGGFDSTVRLWDLQAGGAATGLIKTGAAVLCLSCQTDVLVAGTFDKRVSMYDTRAAEPLVKSVRLHGNAVMCLAADDKYIISGSKDCTVAVYDRRACKGLKKIRAGTLKPLSQFDVGHTALVTGIHKSAGSLYTCSSDCTVKLSVEAGVLAVASGEDCLEIWRPRN</sequence>
<evidence type="ECO:0000313" key="5">
    <source>
        <dbReference type="EMBL" id="KAK1877450.1"/>
    </source>
</evidence>
<comment type="caution">
    <text evidence="5">The sequence shown here is derived from an EMBL/GenBank/DDBJ whole genome shotgun (WGS) entry which is preliminary data.</text>
</comment>
<dbReference type="InterPro" id="IPR020472">
    <property type="entry name" value="WD40_PAC1"/>
</dbReference>
<dbReference type="EMBL" id="JASDAP010000027">
    <property type="protein sequence ID" value="KAK1877450.1"/>
    <property type="molecule type" value="Genomic_DNA"/>
</dbReference>
<evidence type="ECO:0000256" key="2">
    <source>
        <dbReference type="ARBA" id="ARBA00022737"/>
    </source>
</evidence>
<evidence type="ECO:0000256" key="3">
    <source>
        <dbReference type="PROSITE-ProRule" id="PRU00221"/>
    </source>
</evidence>
<feature type="repeat" description="WD" evidence="3">
    <location>
        <begin position="245"/>
        <end position="284"/>
    </location>
</feature>